<evidence type="ECO:0000256" key="6">
    <source>
        <dbReference type="ARBA" id="ARBA00022833"/>
    </source>
</evidence>
<dbReference type="InterPro" id="IPR032466">
    <property type="entry name" value="Metal_Hydrolase"/>
</dbReference>
<evidence type="ECO:0000256" key="8">
    <source>
        <dbReference type="RuleBase" id="RU366009"/>
    </source>
</evidence>
<reference evidence="10 11" key="1">
    <citation type="submission" date="2019-03" db="EMBL/GenBank/DDBJ databases">
        <title>Genomic Encyclopedia of Type Strains, Phase IV (KMG-IV): sequencing the most valuable type-strain genomes for metagenomic binning, comparative biology and taxonomic classification.</title>
        <authorList>
            <person name="Goeker M."/>
        </authorList>
    </citation>
    <scope>NUCLEOTIDE SEQUENCE [LARGE SCALE GENOMIC DNA]</scope>
    <source>
        <strain evidence="10 11">DSM 24176</strain>
    </source>
</reference>
<dbReference type="InterPro" id="IPR051607">
    <property type="entry name" value="Metallo-dep_hydrolases"/>
</dbReference>
<dbReference type="SUPFAM" id="SSF51556">
    <property type="entry name" value="Metallo-dependent hydrolases"/>
    <property type="match status" value="1"/>
</dbReference>
<dbReference type="GO" id="GO:0008270">
    <property type="term" value="F:zinc ion binding"/>
    <property type="evidence" value="ECO:0007669"/>
    <property type="project" value="UniProtKB-UniRule"/>
</dbReference>
<protein>
    <recommendedName>
        <fullName evidence="3 7">Guanine deaminase</fullName>
        <shortName evidence="8">Guanase</shortName>
        <ecNumber evidence="3 7">3.5.4.3</ecNumber>
    </recommendedName>
    <alternativeName>
        <fullName evidence="8">Guanine aminohydrolase</fullName>
    </alternativeName>
</protein>
<feature type="domain" description="Amidohydrolase-related" evidence="9">
    <location>
        <begin position="59"/>
        <end position="414"/>
    </location>
</feature>
<dbReference type="Gene3D" id="3.20.20.140">
    <property type="entry name" value="Metal-dependent hydrolases"/>
    <property type="match status" value="1"/>
</dbReference>
<dbReference type="EMBL" id="SMGQ01000011">
    <property type="protein sequence ID" value="TCK97760.1"/>
    <property type="molecule type" value="Genomic_DNA"/>
</dbReference>
<dbReference type="SUPFAM" id="SSF51338">
    <property type="entry name" value="Composite domain of metallo-dependent hydrolases"/>
    <property type="match status" value="1"/>
</dbReference>
<gene>
    <name evidence="10" type="ORF">EDC19_0162</name>
</gene>
<dbReference type="PANTHER" id="PTHR11271:SF6">
    <property type="entry name" value="GUANINE DEAMINASE"/>
    <property type="match status" value="1"/>
</dbReference>
<sequence length="420" mass="47615">MDTIKILKGDIAFTKSPDEVTTYKNGYLVIKDKKILGIYETIPESFQKISIDDYTDQLIIPGFVDLHVHAPQLDQVGLGLDKELMDWLDVYTFKLESRFQDMDYAKEVYNRFVDQLANNGTTRSCIFATIHKESTQLLFERLKEKGLGAYVGKVNMDANGAKYLQESTKESIEDTREIILKYSNDPLVKPIITPRFAPNCTRALLKALGQLANQHNVPVQSHLSENKKEIQWVKKLFPEATSYGDVYNHYGLFGQTPTLMAHGIYLEEEELKLLEKQDVTIVHCPDSNMNIASGMMPARRYLDRGIKIGLGSDVGGGHLLSMSQTIVRAIQNSKMLQTLTGEKALTMSEAFYMATKGGGKFFGKVGSFETGYTFDGLIIDDEKWTKERLTIEERLNRFIYVGDDRNIIIRYINGVDINLK</sequence>
<dbReference type="OrthoDB" id="9807210at2"/>
<evidence type="ECO:0000256" key="1">
    <source>
        <dbReference type="ARBA" id="ARBA00004984"/>
    </source>
</evidence>
<dbReference type="Pfam" id="PF01979">
    <property type="entry name" value="Amidohydro_1"/>
    <property type="match status" value="1"/>
</dbReference>
<keyword evidence="11" id="KW-1185">Reference proteome</keyword>
<comment type="cofactor">
    <cofactor evidence="8">
        <name>Zn(2+)</name>
        <dbReference type="ChEBI" id="CHEBI:29105"/>
    </cofactor>
    <text evidence="8">Binds 1 zinc ion per subunit.</text>
</comment>
<dbReference type="NCBIfam" id="NF006679">
    <property type="entry name" value="PRK09228.1"/>
    <property type="match status" value="1"/>
</dbReference>
<name>A0A4R1MYS7_9FIRM</name>
<dbReference type="UniPathway" id="UPA00603">
    <property type="reaction ID" value="UER00660"/>
</dbReference>
<dbReference type="Gene3D" id="2.30.40.10">
    <property type="entry name" value="Urease, subunit C, domain 1"/>
    <property type="match status" value="1"/>
</dbReference>
<keyword evidence="4 8" id="KW-0479">Metal-binding</keyword>
<dbReference type="PANTHER" id="PTHR11271">
    <property type="entry name" value="GUANINE DEAMINASE"/>
    <property type="match status" value="1"/>
</dbReference>
<dbReference type="GO" id="GO:0005829">
    <property type="term" value="C:cytosol"/>
    <property type="evidence" value="ECO:0007669"/>
    <property type="project" value="TreeGrafter"/>
</dbReference>
<evidence type="ECO:0000313" key="11">
    <source>
        <dbReference type="Proteomes" id="UP000294545"/>
    </source>
</evidence>
<dbReference type="InterPro" id="IPR014311">
    <property type="entry name" value="Guanine_deaminase"/>
</dbReference>
<dbReference type="GO" id="GO:0006147">
    <property type="term" value="P:guanine catabolic process"/>
    <property type="evidence" value="ECO:0007669"/>
    <property type="project" value="UniProtKB-UniRule"/>
</dbReference>
<dbReference type="EC" id="3.5.4.3" evidence="3 7"/>
<dbReference type="InterPro" id="IPR006680">
    <property type="entry name" value="Amidohydro-rel"/>
</dbReference>
<evidence type="ECO:0000256" key="7">
    <source>
        <dbReference type="NCBIfam" id="TIGR02967"/>
    </source>
</evidence>
<dbReference type="InterPro" id="IPR011059">
    <property type="entry name" value="Metal-dep_hydrolase_composite"/>
</dbReference>
<evidence type="ECO:0000259" key="9">
    <source>
        <dbReference type="Pfam" id="PF01979"/>
    </source>
</evidence>
<dbReference type="NCBIfam" id="TIGR02967">
    <property type="entry name" value="guan_deamin"/>
    <property type="match status" value="1"/>
</dbReference>
<accession>A0A4R1MYS7</accession>
<keyword evidence="5 8" id="KW-0378">Hydrolase</keyword>
<proteinExistence type="inferred from homology"/>
<evidence type="ECO:0000256" key="5">
    <source>
        <dbReference type="ARBA" id="ARBA00022801"/>
    </source>
</evidence>
<comment type="pathway">
    <text evidence="1 8">Purine metabolism; guanine degradation; xanthine from guanine: step 1/1.</text>
</comment>
<dbReference type="RefSeq" id="WP_132279063.1">
    <property type="nucleotide sequence ID" value="NZ_SMGQ01000011.1"/>
</dbReference>
<comment type="caution">
    <text evidence="10">The sequence shown here is derived from an EMBL/GenBank/DDBJ whole genome shotgun (WGS) entry which is preliminary data.</text>
</comment>
<dbReference type="AlphaFoldDB" id="A0A4R1MYS7"/>
<evidence type="ECO:0000313" key="10">
    <source>
        <dbReference type="EMBL" id="TCK97760.1"/>
    </source>
</evidence>
<dbReference type="Proteomes" id="UP000294545">
    <property type="component" value="Unassembled WGS sequence"/>
</dbReference>
<dbReference type="GO" id="GO:0008892">
    <property type="term" value="F:guanine deaminase activity"/>
    <property type="evidence" value="ECO:0007669"/>
    <property type="project" value="UniProtKB-UniRule"/>
</dbReference>
<evidence type="ECO:0000256" key="4">
    <source>
        <dbReference type="ARBA" id="ARBA00022723"/>
    </source>
</evidence>
<organism evidence="10 11">
    <name type="scientific">Natranaerovirga hydrolytica</name>
    <dbReference type="NCBI Taxonomy" id="680378"/>
    <lineage>
        <taxon>Bacteria</taxon>
        <taxon>Bacillati</taxon>
        <taxon>Bacillota</taxon>
        <taxon>Clostridia</taxon>
        <taxon>Lachnospirales</taxon>
        <taxon>Natranaerovirgaceae</taxon>
        <taxon>Natranaerovirga</taxon>
    </lineage>
</organism>
<comment type="catalytic activity">
    <reaction evidence="8">
        <text>guanine + H2O + H(+) = xanthine + NH4(+)</text>
        <dbReference type="Rhea" id="RHEA:14665"/>
        <dbReference type="ChEBI" id="CHEBI:15377"/>
        <dbReference type="ChEBI" id="CHEBI:15378"/>
        <dbReference type="ChEBI" id="CHEBI:16235"/>
        <dbReference type="ChEBI" id="CHEBI:17712"/>
        <dbReference type="ChEBI" id="CHEBI:28938"/>
        <dbReference type="EC" id="3.5.4.3"/>
    </reaction>
</comment>
<evidence type="ECO:0000256" key="2">
    <source>
        <dbReference type="ARBA" id="ARBA00006745"/>
    </source>
</evidence>
<dbReference type="FunFam" id="3.20.20.140:FF:000022">
    <property type="entry name" value="Guanine deaminase"/>
    <property type="match status" value="1"/>
</dbReference>
<comment type="function">
    <text evidence="8">Catalyzes the hydrolytic deamination of guanine, producing xanthine and ammonia.</text>
</comment>
<evidence type="ECO:0000256" key="3">
    <source>
        <dbReference type="ARBA" id="ARBA00012781"/>
    </source>
</evidence>
<comment type="similarity">
    <text evidence="2 8">Belongs to the metallo-dependent hydrolases superfamily. ATZ/TRZ family.</text>
</comment>
<keyword evidence="6 8" id="KW-0862">Zinc</keyword>